<dbReference type="InterPro" id="IPR036161">
    <property type="entry name" value="RPB6/omega-like_sf"/>
</dbReference>
<evidence type="ECO:0000313" key="12">
    <source>
        <dbReference type="EMBL" id="RST98572.1"/>
    </source>
</evidence>
<evidence type="ECO:0000256" key="8">
    <source>
        <dbReference type="ARBA" id="ARBA00024694"/>
    </source>
</evidence>
<comment type="function">
    <text evidence="8 11">Promotes RNA polymerase assembly. Latches the N- and C-terminal regions of the beta' subunit thereby facilitating its interaction with the beta and alpha subunits.</text>
</comment>
<dbReference type="Gene3D" id="3.90.940.10">
    <property type="match status" value="1"/>
</dbReference>
<keyword evidence="13" id="KW-1185">Reference proteome</keyword>
<evidence type="ECO:0000256" key="4">
    <source>
        <dbReference type="ARBA" id="ARBA00022478"/>
    </source>
</evidence>
<proteinExistence type="inferred from homology"/>
<dbReference type="GO" id="GO:0000428">
    <property type="term" value="C:DNA-directed RNA polymerase complex"/>
    <property type="evidence" value="ECO:0007669"/>
    <property type="project" value="UniProtKB-KW"/>
</dbReference>
<comment type="caution">
    <text evidence="12">The sequence shown here is derived from an EMBL/GenBank/DDBJ whole genome shotgun (WGS) entry which is preliminary data.</text>
</comment>
<dbReference type="GO" id="GO:0003677">
    <property type="term" value="F:DNA binding"/>
    <property type="evidence" value="ECO:0007669"/>
    <property type="project" value="UniProtKB-UniRule"/>
</dbReference>
<dbReference type="AlphaFoldDB" id="A0A429ZXH9"/>
<keyword evidence="7 11" id="KW-0804">Transcription</keyword>
<dbReference type="EC" id="2.7.7.6" evidence="2 11"/>
<dbReference type="EMBL" id="NGJS01000009">
    <property type="protein sequence ID" value="RST98572.1"/>
    <property type="molecule type" value="Genomic_DNA"/>
</dbReference>
<dbReference type="OrthoDB" id="9815459at2"/>
<evidence type="ECO:0000256" key="11">
    <source>
        <dbReference type="HAMAP-Rule" id="MF_00366"/>
    </source>
</evidence>
<dbReference type="HAMAP" id="MF_00366">
    <property type="entry name" value="RNApol_bact_RpoZ"/>
    <property type="match status" value="1"/>
</dbReference>
<reference evidence="12 13" key="1">
    <citation type="submission" date="2017-05" db="EMBL/GenBank/DDBJ databases">
        <title>Vagococcus spp. assemblies.</title>
        <authorList>
            <person name="Gulvik C.A."/>
        </authorList>
    </citation>
    <scope>NUCLEOTIDE SEQUENCE [LARGE SCALE GENOMIC DNA]</scope>
    <source>
        <strain evidence="12 13">SS1995</strain>
    </source>
</reference>
<comment type="similarity">
    <text evidence="1 11">Belongs to the RNA polymerase subunit omega family.</text>
</comment>
<keyword evidence="5 11" id="KW-0808">Transferase</keyword>
<organism evidence="12 13">
    <name type="scientific">Vagococcus vulneris</name>
    <dbReference type="NCBI Taxonomy" id="1977869"/>
    <lineage>
        <taxon>Bacteria</taxon>
        <taxon>Bacillati</taxon>
        <taxon>Bacillota</taxon>
        <taxon>Bacilli</taxon>
        <taxon>Lactobacillales</taxon>
        <taxon>Enterococcaceae</taxon>
        <taxon>Vagococcus</taxon>
    </lineage>
</organism>
<dbReference type="InterPro" id="IPR006110">
    <property type="entry name" value="Pol_omega/Rpo6/RPB6"/>
</dbReference>
<gene>
    <name evidence="11" type="primary">rpoZ</name>
    <name evidence="12" type="ORF">CBF37_07295</name>
</gene>
<comment type="catalytic activity">
    <reaction evidence="10 11">
        <text>RNA(n) + a ribonucleoside 5'-triphosphate = RNA(n+1) + diphosphate</text>
        <dbReference type="Rhea" id="RHEA:21248"/>
        <dbReference type="Rhea" id="RHEA-COMP:14527"/>
        <dbReference type="Rhea" id="RHEA-COMP:17342"/>
        <dbReference type="ChEBI" id="CHEBI:33019"/>
        <dbReference type="ChEBI" id="CHEBI:61557"/>
        <dbReference type="ChEBI" id="CHEBI:140395"/>
        <dbReference type="EC" id="2.7.7.6"/>
    </reaction>
</comment>
<evidence type="ECO:0000256" key="10">
    <source>
        <dbReference type="ARBA" id="ARBA00048552"/>
    </source>
</evidence>
<evidence type="ECO:0000256" key="3">
    <source>
        <dbReference type="ARBA" id="ARBA00013725"/>
    </source>
</evidence>
<dbReference type="SMART" id="SM01409">
    <property type="entry name" value="RNA_pol_Rpb6"/>
    <property type="match status" value="1"/>
</dbReference>
<dbReference type="PANTHER" id="PTHR34476:SF1">
    <property type="entry name" value="DNA-DIRECTED RNA POLYMERASE SUBUNIT OMEGA"/>
    <property type="match status" value="1"/>
</dbReference>
<evidence type="ECO:0000313" key="13">
    <source>
        <dbReference type="Proteomes" id="UP000287857"/>
    </source>
</evidence>
<accession>A0A429ZXH9</accession>
<evidence type="ECO:0000256" key="1">
    <source>
        <dbReference type="ARBA" id="ARBA00006711"/>
    </source>
</evidence>
<evidence type="ECO:0000256" key="5">
    <source>
        <dbReference type="ARBA" id="ARBA00022679"/>
    </source>
</evidence>
<name>A0A429ZXH9_9ENTE</name>
<dbReference type="NCBIfam" id="TIGR00690">
    <property type="entry name" value="rpoZ"/>
    <property type="match status" value="1"/>
</dbReference>
<dbReference type="GO" id="GO:0006351">
    <property type="term" value="P:DNA-templated transcription"/>
    <property type="evidence" value="ECO:0007669"/>
    <property type="project" value="UniProtKB-UniRule"/>
</dbReference>
<dbReference type="InterPro" id="IPR003716">
    <property type="entry name" value="DNA-dir_RNA_pol_omega"/>
</dbReference>
<evidence type="ECO:0000256" key="9">
    <source>
        <dbReference type="ARBA" id="ARBA00029924"/>
    </source>
</evidence>
<dbReference type="Pfam" id="PF01192">
    <property type="entry name" value="RNA_pol_Rpb6"/>
    <property type="match status" value="1"/>
</dbReference>
<protein>
    <recommendedName>
        <fullName evidence="3 11">DNA-directed RNA polymerase subunit omega</fullName>
        <shortName evidence="11">RNAP omega subunit</shortName>
        <ecNumber evidence="2 11">2.7.7.6</ecNumber>
    </recommendedName>
    <alternativeName>
        <fullName evidence="11">RNA polymerase omega subunit</fullName>
    </alternativeName>
    <alternativeName>
        <fullName evidence="9 11">Transcriptase subunit omega</fullName>
    </alternativeName>
</protein>
<evidence type="ECO:0000256" key="7">
    <source>
        <dbReference type="ARBA" id="ARBA00023163"/>
    </source>
</evidence>
<keyword evidence="6 11" id="KW-0548">Nucleotidyltransferase</keyword>
<keyword evidence="4 11" id="KW-0240">DNA-directed RNA polymerase</keyword>
<dbReference type="SUPFAM" id="SSF63562">
    <property type="entry name" value="RPB6/omega subunit-like"/>
    <property type="match status" value="1"/>
</dbReference>
<dbReference type="PANTHER" id="PTHR34476">
    <property type="entry name" value="DNA-DIRECTED RNA POLYMERASE SUBUNIT OMEGA"/>
    <property type="match status" value="1"/>
</dbReference>
<dbReference type="Proteomes" id="UP000287857">
    <property type="component" value="Unassembled WGS sequence"/>
</dbReference>
<sequence length="103" mass="11916">MMLYPSIDLLLEQVDSKYSLVILSSKRAHELDLGAQPMIDQEQFVSVKNVGRALEEIAAGDVVIDPHPELKRELIKRQEEEQKALKRREHQELEARIQLDNKI</sequence>
<comment type="subunit">
    <text evidence="11">The RNAP catalytic core consists of 2 alpha, 1 beta, 1 beta' and 1 omega subunit. When a sigma factor is associated with the core the holoenzyme is formed, which can initiate transcription.</text>
</comment>
<evidence type="ECO:0000256" key="6">
    <source>
        <dbReference type="ARBA" id="ARBA00022695"/>
    </source>
</evidence>
<evidence type="ECO:0000256" key="2">
    <source>
        <dbReference type="ARBA" id="ARBA00012418"/>
    </source>
</evidence>
<dbReference type="GO" id="GO:0003899">
    <property type="term" value="F:DNA-directed RNA polymerase activity"/>
    <property type="evidence" value="ECO:0007669"/>
    <property type="project" value="UniProtKB-UniRule"/>
</dbReference>
<dbReference type="RefSeq" id="WP_125984105.1">
    <property type="nucleotide sequence ID" value="NZ_NGJS01000009.1"/>
</dbReference>